<evidence type="ECO:0000313" key="1">
    <source>
        <dbReference type="Proteomes" id="UP000095286"/>
    </source>
</evidence>
<organism evidence="1 2">
    <name type="scientific">Rhabditophanes sp. KR3021</name>
    <dbReference type="NCBI Taxonomy" id="114890"/>
    <lineage>
        <taxon>Eukaryota</taxon>
        <taxon>Metazoa</taxon>
        <taxon>Ecdysozoa</taxon>
        <taxon>Nematoda</taxon>
        <taxon>Chromadorea</taxon>
        <taxon>Rhabditida</taxon>
        <taxon>Tylenchina</taxon>
        <taxon>Panagrolaimomorpha</taxon>
        <taxon>Strongyloidoidea</taxon>
        <taxon>Alloionematidae</taxon>
        <taxon>Rhabditophanes</taxon>
    </lineage>
</organism>
<evidence type="ECO:0000313" key="2">
    <source>
        <dbReference type="WBParaSite" id="RSKR_0000625700.1"/>
    </source>
</evidence>
<name>A0AC35U107_9BILA</name>
<protein>
    <submittedName>
        <fullName evidence="2">T-cell immunomodulatory protein</fullName>
    </submittedName>
</protein>
<sequence>MKVLLLWSLIGSVLGGYQLGPITNLTNGGYHYSLTLSTDSRLLAFAAAGGPYQLNCPQIFRIDLKNPTLLPGKLSSGIGFNGTPFFIPNTKYQIAFKSNVHKTDVNSYLNRNTVDTCPPHICDTQQDAKAICTQYGKQNLISAFPDFDIFITNVYGNIVQQPTNNTYFSGEATFDGQATMMAFMSIEKGVAFINVYYTTTYKSFIHKSLGLVAWNFKFSKDGKRIYFFGNNDPLAMTLMSHNLFSTNFKTYLYYFDVVALTVVKVTNKALLNTDFNTLTDGNAILVSQGTLSHFDSKTNVLTPLTVNTKNFIRGVTIDEINDILFFIADTGTSLDIFQAAITVKQTQFEGLMRQAKTVVTNFFDKPEDIMIIDNAKPTPFVNNKTHFPAETHLANVKQLTFGGMNAEGYFSYDDNVMTMQSTGSGMYGTGCDQIYQIDLTIEPKDQILRKMSTGLGVCTCSYFFNDNQTTLYAGTFASISLDASIKDASCPTKRCSPDNPELKSDPNLKQLCDGSYTWDIYSEFDIFIVNKYGVFVKQLTNWAGYDAEGVLSPDGSKIAFTSLRSGDLDLWTMNVDGSDLRQITFDLGYDGGSFFSPDGKKLIFRASRPKTAVEVKKYKDLLSYNMVEPVAMELFVVNVDGTGLRQITNLGGANWAPYYLQDGKRVIFSTNAFSTGGFDGFDLWLIDDDGTGLEQVTHDPNNFNSFPMQSYNGKKLVWGSSRNGGDQTNPANIQMNLFLADWVDHPAPPPNTTPSTITKATGPSSSPATTLSPHTTTKGTGAKLLEILIIENQKPATMDSNKMQFVKNDIIRILDDRRETKFFNAYENELRKIQILNVFNEAILNMGGKEKADVYVDLLNQLNGVIERIAIGDQTIIFDVLEMIFATLPLQSFLAYFAIIDHAVCLLKKMSSRTGAESNFGDMVFFFAGLVTRCEGSMCPLIARHVCAKAKLVFLESGWEAKSQRFVYSRTCSAENIKDLEEFHKLLVQVKSHTMLDASDDGMADFYKSIGKLCEKIKAIAGILWHIEKTVINLDKDTTKDLMLVEGCLQDQSHNIWLRPVFVSRCSEMLFELEKIKLKLAGPIAWATAQSNINVIVGHLEKKFQKMIEKRGACFKDTQAIAKILAATKTPTSSAKRKRDCIEDLNRPMAKITCLNGGFANLPLSQQEPTPIPNSLESWAKRGRQIKIEDQDRLSDIMDRMDPLENSGSLPKFVDELEYTKTFQFLMHMGYPIATNATIMATYDHKDPLRKMNVFDKEGCVQKFGHIGLEGKTKIRDTHLDGKHKKAHSNVKPKKSNLYLDFLHRSILSTEGILSEDNAARANEVVGNLKDAYRKIEEAPPEFFQEKPLMFKK</sequence>
<proteinExistence type="predicted"/>
<dbReference type="Proteomes" id="UP000095286">
    <property type="component" value="Unplaced"/>
</dbReference>
<accession>A0AC35U107</accession>
<dbReference type="WBParaSite" id="RSKR_0000625700.1">
    <property type="protein sequence ID" value="RSKR_0000625700.1"/>
    <property type="gene ID" value="RSKR_0000625700"/>
</dbReference>
<reference evidence="2" key="1">
    <citation type="submission" date="2016-11" db="UniProtKB">
        <authorList>
            <consortium name="WormBaseParasite"/>
        </authorList>
    </citation>
    <scope>IDENTIFICATION</scope>
    <source>
        <strain evidence="2">KR3021</strain>
    </source>
</reference>